<name>A0A814VPB3_9BILA</name>
<evidence type="ECO:0000313" key="3">
    <source>
        <dbReference type="Proteomes" id="UP000663889"/>
    </source>
</evidence>
<reference evidence="2" key="1">
    <citation type="submission" date="2021-02" db="EMBL/GenBank/DDBJ databases">
        <authorList>
            <person name="Nowell W R."/>
        </authorList>
    </citation>
    <scope>NUCLEOTIDE SEQUENCE</scope>
</reference>
<protein>
    <submittedName>
        <fullName evidence="2">Uncharacterized protein</fullName>
    </submittedName>
</protein>
<evidence type="ECO:0000313" key="2">
    <source>
        <dbReference type="EMBL" id="CAF1193742.1"/>
    </source>
</evidence>
<dbReference type="AlphaFoldDB" id="A0A814VPB3"/>
<proteinExistence type="predicted"/>
<dbReference type="Gene3D" id="1.20.58.900">
    <property type="match status" value="1"/>
</dbReference>
<dbReference type="Proteomes" id="UP000663889">
    <property type="component" value="Unassembled WGS sequence"/>
</dbReference>
<organism evidence="2 3">
    <name type="scientific">Rotaria sordida</name>
    <dbReference type="NCBI Taxonomy" id="392033"/>
    <lineage>
        <taxon>Eukaryota</taxon>
        <taxon>Metazoa</taxon>
        <taxon>Spiralia</taxon>
        <taxon>Gnathifera</taxon>
        <taxon>Rotifera</taxon>
        <taxon>Eurotatoria</taxon>
        <taxon>Bdelloidea</taxon>
        <taxon>Philodinida</taxon>
        <taxon>Philodinidae</taxon>
        <taxon>Rotaria</taxon>
    </lineage>
</organism>
<evidence type="ECO:0000256" key="1">
    <source>
        <dbReference type="SAM" id="MobiDB-lite"/>
    </source>
</evidence>
<accession>A0A814VPB3</accession>
<gene>
    <name evidence="2" type="ORF">SEV965_LOCUS20746</name>
</gene>
<dbReference type="EMBL" id="CAJNOU010001368">
    <property type="protein sequence ID" value="CAF1193742.1"/>
    <property type="molecule type" value="Genomic_DNA"/>
</dbReference>
<sequence>MKHSQKPILIKDFLCTNKNELINWLYYFTRQKDIIQYYYQSPNALILVSIPSTFNLFERIMTQLEKITPFAFQLTYNLPNDYIKNDEQLNTSMISMNSTKTNARNWLMSISRRTSKHLTQSIIQDNSNDTLRSTLSKKFNSFFTRTNTQQSQRKLTSIVTTKLPESKQQQQQQIISTEQLHRTHISNLFTTATTNKPIVVSNEKLNESSSKRILATFQSKISRPSLNIDTPKSTRYHTTVPLPK</sequence>
<feature type="compositionally biased region" description="Polar residues" evidence="1">
    <location>
        <begin position="225"/>
        <end position="237"/>
    </location>
</feature>
<comment type="caution">
    <text evidence="2">The sequence shown here is derived from an EMBL/GenBank/DDBJ whole genome shotgun (WGS) entry which is preliminary data.</text>
</comment>
<feature type="region of interest" description="Disordered" evidence="1">
    <location>
        <begin position="225"/>
        <end position="244"/>
    </location>
</feature>
<dbReference type="InterPro" id="IPR037213">
    <property type="entry name" value="Run_dom_sf"/>
</dbReference>